<comment type="similarity">
    <text evidence="2">Belongs to the short-chain dehydrogenases/reductases (SDR) family.</text>
</comment>
<sequence length="331" mass="36483">MLTFLLALPFWVKIALLVLLVLAGLKSRLVLTMGVCRSRNKLTGKTVIITGGNSGIGKETAIELAKRGARVILACRDLKKADDARDDIIRQSGNNNVVVNQLDLASLASVRQFASEILENEPRLDILINNAGCVTVEKKLTDDGLEYQMQANYFGHFLLTNLLLGLLKKSAPSRIINVTSVAHSFIKTFDLNNLNAVFEFFGFSYYYSKLSIILSTRHLAHLISQSGVTVNCLCPGAVNTGIFRNASSLFQTVLSALIPIFFKLWLQTVKQGAQTTIHLAVADEVADVSGEYFTDCKISQTSKLGMDLGLAKKLWEISETLVKLTPEERHY</sequence>
<dbReference type="eggNOG" id="KOG1208">
    <property type="taxonomic scope" value="Eukaryota"/>
</dbReference>
<dbReference type="OMA" id="APERCTL"/>
<name>E9GMH1_DAPPU</name>
<dbReference type="PhylomeDB" id="E9GMH1"/>
<dbReference type="GO" id="GO:0016491">
    <property type="term" value="F:oxidoreductase activity"/>
    <property type="evidence" value="ECO:0007669"/>
    <property type="project" value="UniProtKB-KW"/>
</dbReference>
<dbReference type="HOGENOM" id="CLU_010194_44_5_1"/>
<keyword evidence="4" id="KW-1185">Reference proteome</keyword>
<dbReference type="InParanoid" id="E9GMH1"/>
<dbReference type="KEGG" id="dpx:DAPPUDRAFT_319680"/>
<evidence type="ECO:0000256" key="1">
    <source>
        <dbReference type="ARBA" id="ARBA00023002"/>
    </source>
</evidence>
<dbReference type="InterPro" id="IPR002347">
    <property type="entry name" value="SDR_fam"/>
</dbReference>
<evidence type="ECO:0000313" key="3">
    <source>
        <dbReference type="EMBL" id="EFX79364.1"/>
    </source>
</evidence>
<dbReference type="AlphaFoldDB" id="E9GMH1"/>
<dbReference type="CDD" id="cd05327">
    <property type="entry name" value="retinol-DH_like_SDR_c_like"/>
    <property type="match status" value="1"/>
</dbReference>
<dbReference type="FunCoup" id="E9GMH1">
    <property type="interactions" value="52"/>
</dbReference>
<accession>E9GMH1</accession>
<dbReference type="PRINTS" id="PR00081">
    <property type="entry name" value="GDHRDH"/>
</dbReference>
<keyword evidence="1" id="KW-0560">Oxidoreductase</keyword>
<proteinExistence type="inferred from homology"/>
<dbReference type="Proteomes" id="UP000000305">
    <property type="component" value="Unassembled WGS sequence"/>
</dbReference>
<dbReference type="PRINTS" id="PR00080">
    <property type="entry name" value="SDRFAMILY"/>
</dbReference>
<dbReference type="Gene3D" id="3.40.50.720">
    <property type="entry name" value="NAD(P)-binding Rossmann-like Domain"/>
    <property type="match status" value="1"/>
</dbReference>
<dbReference type="PANTHER" id="PTHR43157">
    <property type="entry name" value="PHOSPHATIDYLINOSITOL-GLYCAN BIOSYNTHESIS CLASS F PROTEIN-RELATED"/>
    <property type="match status" value="1"/>
</dbReference>
<dbReference type="EMBL" id="GL732552">
    <property type="protein sequence ID" value="EFX79364.1"/>
    <property type="molecule type" value="Genomic_DNA"/>
</dbReference>
<dbReference type="OrthoDB" id="191139at2759"/>
<dbReference type="SUPFAM" id="SSF51735">
    <property type="entry name" value="NAD(P)-binding Rossmann-fold domains"/>
    <property type="match status" value="1"/>
</dbReference>
<reference evidence="3 4" key="1">
    <citation type="journal article" date="2011" name="Science">
        <title>The ecoresponsive genome of Daphnia pulex.</title>
        <authorList>
            <person name="Colbourne J.K."/>
            <person name="Pfrender M.E."/>
            <person name="Gilbert D."/>
            <person name="Thomas W.K."/>
            <person name="Tucker A."/>
            <person name="Oakley T.H."/>
            <person name="Tokishita S."/>
            <person name="Aerts A."/>
            <person name="Arnold G.J."/>
            <person name="Basu M.K."/>
            <person name="Bauer D.J."/>
            <person name="Caceres C.E."/>
            <person name="Carmel L."/>
            <person name="Casola C."/>
            <person name="Choi J.H."/>
            <person name="Detter J.C."/>
            <person name="Dong Q."/>
            <person name="Dusheyko S."/>
            <person name="Eads B.D."/>
            <person name="Frohlich T."/>
            <person name="Geiler-Samerotte K.A."/>
            <person name="Gerlach D."/>
            <person name="Hatcher P."/>
            <person name="Jogdeo S."/>
            <person name="Krijgsveld J."/>
            <person name="Kriventseva E.V."/>
            <person name="Kultz D."/>
            <person name="Laforsch C."/>
            <person name="Lindquist E."/>
            <person name="Lopez J."/>
            <person name="Manak J.R."/>
            <person name="Muller J."/>
            <person name="Pangilinan J."/>
            <person name="Patwardhan R.P."/>
            <person name="Pitluck S."/>
            <person name="Pritham E.J."/>
            <person name="Rechtsteiner A."/>
            <person name="Rho M."/>
            <person name="Rogozin I.B."/>
            <person name="Sakarya O."/>
            <person name="Salamov A."/>
            <person name="Schaack S."/>
            <person name="Shapiro H."/>
            <person name="Shiga Y."/>
            <person name="Skalitzky C."/>
            <person name="Smith Z."/>
            <person name="Souvorov A."/>
            <person name="Sung W."/>
            <person name="Tang Z."/>
            <person name="Tsuchiya D."/>
            <person name="Tu H."/>
            <person name="Vos H."/>
            <person name="Wang M."/>
            <person name="Wolf Y.I."/>
            <person name="Yamagata H."/>
            <person name="Yamada T."/>
            <person name="Ye Y."/>
            <person name="Shaw J.R."/>
            <person name="Andrews J."/>
            <person name="Crease T.J."/>
            <person name="Tang H."/>
            <person name="Lucas S.M."/>
            <person name="Robertson H.M."/>
            <person name="Bork P."/>
            <person name="Koonin E.V."/>
            <person name="Zdobnov E.M."/>
            <person name="Grigoriev I.V."/>
            <person name="Lynch M."/>
            <person name="Boore J.L."/>
        </authorList>
    </citation>
    <scope>NUCLEOTIDE SEQUENCE [LARGE SCALE GENOMIC DNA]</scope>
</reference>
<dbReference type="PANTHER" id="PTHR43157:SF66">
    <property type="entry name" value="WW DOMAIN-CONTAINING OXIDOREDUCTASE-LIKE PROTEIN"/>
    <property type="match status" value="1"/>
</dbReference>
<evidence type="ECO:0000256" key="2">
    <source>
        <dbReference type="RuleBase" id="RU000363"/>
    </source>
</evidence>
<dbReference type="STRING" id="6669.E9GMH1"/>
<protein>
    <submittedName>
        <fullName evidence="3">Uncharacterized protein</fullName>
    </submittedName>
</protein>
<evidence type="ECO:0000313" key="4">
    <source>
        <dbReference type="Proteomes" id="UP000000305"/>
    </source>
</evidence>
<dbReference type="InterPro" id="IPR036291">
    <property type="entry name" value="NAD(P)-bd_dom_sf"/>
</dbReference>
<gene>
    <name evidence="3" type="ORF">DAPPUDRAFT_319680</name>
</gene>
<dbReference type="Pfam" id="PF00106">
    <property type="entry name" value="adh_short"/>
    <property type="match status" value="1"/>
</dbReference>
<organism evidence="3 4">
    <name type="scientific">Daphnia pulex</name>
    <name type="common">Water flea</name>
    <dbReference type="NCBI Taxonomy" id="6669"/>
    <lineage>
        <taxon>Eukaryota</taxon>
        <taxon>Metazoa</taxon>
        <taxon>Ecdysozoa</taxon>
        <taxon>Arthropoda</taxon>
        <taxon>Crustacea</taxon>
        <taxon>Branchiopoda</taxon>
        <taxon>Diplostraca</taxon>
        <taxon>Cladocera</taxon>
        <taxon>Anomopoda</taxon>
        <taxon>Daphniidae</taxon>
        <taxon>Daphnia</taxon>
    </lineage>
</organism>